<evidence type="ECO:0000313" key="25">
    <source>
        <dbReference type="EMBL" id="HAC6296793.1"/>
    </source>
</evidence>
<dbReference type="InterPro" id="IPR025285">
    <property type="entry name" value="DUF4145"/>
</dbReference>
<evidence type="ECO:0000313" key="12">
    <source>
        <dbReference type="EMBL" id="HAB3674647.1"/>
    </source>
</evidence>
<evidence type="ECO:0000313" key="16">
    <source>
        <dbReference type="EMBL" id="HAB4640984.1"/>
    </source>
</evidence>
<evidence type="ECO:0000313" key="27">
    <source>
        <dbReference type="EMBL" id="HAC8262660.1"/>
    </source>
</evidence>
<evidence type="ECO:0000313" key="23">
    <source>
        <dbReference type="EMBL" id="HAB5870098.1"/>
    </source>
</evidence>
<evidence type="ECO:0000313" key="14">
    <source>
        <dbReference type="EMBL" id="HAB3970587.1"/>
    </source>
</evidence>
<dbReference type="EMBL" id="DAANJF010000048">
    <property type="protein sequence ID" value="HAD0107640.1"/>
    <property type="molecule type" value="Genomic_DNA"/>
</dbReference>
<dbReference type="EMBL" id="DAAMEN010000017">
    <property type="protein sequence ID" value="HAC6305243.1"/>
    <property type="molecule type" value="Genomic_DNA"/>
</dbReference>
<dbReference type="EMBL" id="DAAGML010000040">
    <property type="protein sequence ID" value="HAB3674647.1"/>
    <property type="molecule type" value="Genomic_DNA"/>
</dbReference>
<dbReference type="EMBL" id="DAANDE010000003">
    <property type="protein sequence ID" value="HAC9347623.1"/>
    <property type="molecule type" value="Genomic_DNA"/>
</dbReference>
<evidence type="ECO:0000313" key="22">
    <source>
        <dbReference type="EMBL" id="HAB5473765.1"/>
    </source>
</evidence>
<dbReference type="EMBL" id="DAANOG010000009">
    <property type="protein sequence ID" value="HAD0827516.1"/>
    <property type="molecule type" value="Genomic_DNA"/>
</dbReference>
<evidence type="ECO:0000313" key="17">
    <source>
        <dbReference type="EMBL" id="HAB4753877.1"/>
    </source>
</evidence>
<evidence type="ECO:0000313" key="2">
    <source>
        <dbReference type="EMBL" id="EBW2870840.1"/>
    </source>
</evidence>
<evidence type="ECO:0000313" key="18">
    <source>
        <dbReference type="EMBL" id="HAB4823298.1"/>
    </source>
</evidence>
<dbReference type="EMBL" id="AAMIWY010000038">
    <property type="protein sequence ID" value="EDH8178713.1"/>
    <property type="molecule type" value="Genomic_DNA"/>
</dbReference>
<evidence type="ECO:0000313" key="6">
    <source>
        <dbReference type="EMBL" id="ECW6869015.1"/>
    </source>
</evidence>
<dbReference type="EMBL" id="DAANIQ010000049">
    <property type="protein sequence ID" value="HAD0037575.1"/>
    <property type="molecule type" value="Genomic_DNA"/>
</dbReference>
<name>A0A3V2KV03_SALTM</name>
<evidence type="ECO:0000313" key="42">
    <source>
        <dbReference type="EMBL" id="HAD9855909.1"/>
    </source>
</evidence>
<dbReference type="AlphaFoldDB" id="A0A3V2KV03"/>
<dbReference type="EMBL" id="CP074663">
    <property type="protein sequence ID" value="QVT02033.1"/>
    <property type="molecule type" value="Genomic_DNA"/>
</dbReference>
<evidence type="ECO:0000313" key="11">
    <source>
        <dbReference type="EMBL" id="HAB1888681.1"/>
    </source>
</evidence>
<evidence type="ECO:0000313" key="32">
    <source>
        <dbReference type="EMBL" id="HAD0037575.1"/>
    </source>
</evidence>
<evidence type="ECO:0000313" key="28">
    <source>
        <dbReference type="EMBL" id="HAC9116160.1"/>
    </source>
</evidence>
<dbReference type="EMBL" id="DAAGUU010000055">
    <property type="protein sequence ID" value="HAB4640984.1"/>
    <property type="molecule type" value="Genomic_DNA"/>
</dbReference>
<reference evidence="10" key="2">
    <citation type="journal article" date="2018" name="Genome Biol.">
        <title>SKESA: strategic k-mer extension for scrupulous assemblies.</title>
        <authorList>
            <person name="Souvorov A."/>
            <person name="Agarwala R."/>
            <person name="Lipman D.J."/>
        </authorList>
    </citation>
    <scope>NUCLEOTIDE SEQUENCE</scope>
    <source>
        <strain evidence="32">00-951</strain>
        <strain evidence="36">05-4397</strain>
        <strain evidence="35">92-2799</strain>
        <strain evidence="33">96-7896</strain>
        <strain evidence="34">99-609</strain>
        <strain evidence="37">DT8</strain>
        <strain evidence="28">L00086-16</strain>
        <strain evidence="29">L03574-15</strain>
        <strain evidence="31">LT3</strain>
        <strain evidence="26">M155</strain>
        <strain evidence="25">R33</strain>
        <strain evidence="24">R39</strain>
        <strain evidence="30">S06048-15</strain>
        <strain evidence="10">Salmonella enterica</strain>
        <strain evidence="42">Sam_68631b5c-8746-4554-8c72-91f4c98e36dc</strain>
        <strain evidence="43">Sam_f5d9c494-1e7e-43b3-b891-e383b0501df8</strain>
        <strain evidence="39">SSI_AA406</strain>
        <strain evidence="38">SSI_AA420</strain>
        <strain evidence="40">SSI_AA614</strain>
        <strain evidence="41">SSI_AA722</strain>
        <strain evidence="27">STM5922</strain>
    </source>
</reference>
<evidence type="ECO:0000259" key="1">
    <source>
        <dbReference type="Pfam" id="PF13643"/>
    </source>
</evidence>
<evidence type="ECO:0000313" key="15">
    <source>
        <dbReference type="EMBL" id="HAB4221230.1"/>
    </source>
</evidence>
<evidence type="ECO:0000313" key="38">
    <source>
        <dbReference type="EMBL" id="HAD0721785.1"/>
    </source>
</evidence>
<evidence type="ECO:0000313" key="39">
    <source>
        <dbReference type="EMBL" id="HAD0827516.1"/>
    </source>
</evidence>
<evidence type="ECO:0000313" key="34">
    <source>
        <dbReference type="EMBL" id="HAD0093803.1"/>
    </source>
</evidence>
<dbReference type="EMBL" id="AAKXAX010000055">
    <property type="protein sequence ID" value="ECW6869015.1"/>
    <property type="molecule type" value="Genomic_DNA"/>
</dbReference>
<dbReference type="EMBL" id="DAAMDQ010000045">
    <property type="protein sequence ID" value="HAC6257695.1"/>
    <property type="molecule type" value="Genomic_DNA"/>
</dbReference>
<feature type="domain" description="DUF4145" evidence="1">
    <location>
        <begin position="84"/>
        <end position="173"/>
    </location>
</feature>
<evidence type="ECO:0000313" key="31">
    <source>
        <dbReference type="EMBL" id="HAC9925232.1"/>
    </source>
</evidence>
<dbReference type="Pfam" id="PF13643">
    <property type="entry name" value="DUF4145"/>
    <property type="match status" value="1"/>
</dbReference>
<dbReference type="EMBL" id="DAANGN010000003">
    <property type="protein sequence ID" value="HAC9783232.1"/>
    <property type="molecule type" value="Genomic_DNA"/>
</dbReference>
<evidence type="ECO:0000313" key="33">
    <source>
        <dbReference type="EMBL" id="HAD0079809.1"/>
    </source>
</evidence>
<dbReference type="EMBL" id="DAANON010000002">
    <property type="protein sequence ID" value="HAD0721785.1"/>
    <property type="molecule type" value="Genomic_DNA"/>
</dbReference>
<dbReference type="EMBL" id="DAAHAE010000043">
    <property type="protein sequence ID" value="HAB5290922.1"/>
    <property type="molecule type" value="Genomic_DNA"/>
</dbReference>
<dbReference type="EMBL" id="AAKUTG010000042">
    <property type="protein sequence ID" value="ECV9420754.1"/>
    <property type="molecule type" value="Genomic_DNA"/>
</dbReference>
<evidence type="ECO:0000313" key="7">
    <source>
        <dbReference type="EMBL" id="ECW9333968.1"/>
    </source>
</evidence>
<dbReference type="EMBL" id="DAANWW010000007">
    <property type="protein sequence ID" value="HAD1806165.1"/>
    <property type="molecule type" value="Genomic_DNA"/>
</dbReference>
<gene>
    <name evidence="5" type="ORF">AAB79_20495</name>
    <name evidence="7" type="ORF">AL144_21700</name>
    <name evidence="6" type="ORF">AL168_21650</name>
    <name evidence="8" type="ORF">AL184_21705</name>
    <name evidence="44" type="ORF">BG493_18070</name>
    <name evidence="9" type="ORF">CB646_22800</name>
    <name evidence="2" type="ORF">DPB42_21300</name>
    <name evidence="3" type="ORF">DSF94_23465</name>
    <name evidence="4" type="ORF">DU071_22545</name>
    <name evidence="24" type="ORF">G0A53_22690</name>
    <name evidence="25" type="ORF">G0A58_22995</name>
    <name evidence="26" type="ORF">G0A96_18315</name>
    <name evidence="27" type="ORF">G0G84_22395</name>
    <name evidence="28" type="ORF">G0J43_19920</name>
    <name evidence="29" type="ORF">G0K02_07245</name>
    <name evidence="30" type="ORF">G0K84_07875</name>
    <name evidence="31" type="ORF">G0L29_21095</name>
    <name evidence="32" type="ORF">G0L59_22080</name>
    <name evidence="34" type="ORF">G0L62_22485</name>
    <name evidence="36" type="ORF">G0L63_22175</name>
    <name evidence="35" type="ORF">G0L65_22115</name>
    <name evidence="37" type="ORF">G0L79_22495</name>
    <name evidence="38" type="ORF">G0O37_05155</name>
    <name evidence="39" type="ORF">G0O42_15455</name>
    <name evidence="42" type="ORF">G2218_13075</name>
    <name evidence="43" type="ORF">G2279_08550</name>
    <name evidence="20" type="ORF">GB055_04235</name>
    <name evidence="21" type="ORF">GB131_19770</name>
    <name evidence="22" type="ORF">GB224_10460</name>
    <name evidence="23" type="ORF">GB331_19680</name>
    <name evidence="17" type="ORF">GB372_23835</name>
    <name evidence="18" type="ORF">GB452_12160</name>
    <name evidence="19" type="ORF">GB510_15650</name>
    <name evidence="11" type="ORF">GB567_17880</name>
    <name evidence="12" type="ORF">GBS44_20525</name>
    <name evidence="10" type="ORF">GBV53_18820</name>
    <name evidence="13" type="ORF">GBV54_05420</name>
    <name evidence="14" type="ORF">GBX12_18735</name>
    <name evidence="15" type="ORF">GBX46_23800</name>
    <name evidence="16" type="ORF">GBZ55_23355</name>
    <name evidence="33" type="ORF">GTH70_22050</name>
    <name evidence="40" type="ORF">GTH77_03945</name>
    <name evidence="41" type="ORF">GTH78_13810</name>
</gene>
<dbReference type="EMBL" id="DAANJP010000043">
    <property type="protein sequence ID" value="HAD0144654.1"/>
    <property type="molecule type" value="Genomic_DNA"/>
</dbReference>
<evidence type="ECO:0000313" key="21">
    <source>
        <dbReference type="EMBL" id="HAB5290922.1"/>
    </source>
</evidence>
<dbReference type="EMBL" id="DAAMUS010000224">
    <property type="protein sequence ID" value="HAC8262660.1"/>
    <property type="molecule type" value="Genomic_DNA"/>
</dbReference>
<dbReference type="EMBL" id="AAHNIA010000063">
    <property type="protein sequence ID" value="EBY1704672.1"/>
    <property type="molecule type" value="Genomic_DNA"/>
</dbReference>
<dbReference type="EMBL" id="DAAGWI010000049">
    <property type="protein sequence ID" value="HAB4823298.1"/>
    <property type="molecule type" value="Genomic_DNA"/>
</dbReference>
<evidence type="ECO:0000313" key="40">
    <source>
        <dbReference type="EMBL" id="HAD1427699.1"/>
    </source>
</evidence>
<evidence type="ECO:0000313" key="20">
    <source>
        <dbReference type="EMBL" id="HAB5105117.1"/>
    </source>
</evidence>
<evidence type="ECO:0000313" key="13">
    <source>
        <dbReference type="EMBL" id="HAB3895444.1"/>
    </source>
</evidence>
<dbReference type="EMBL" id="DAAMDB010000046">
    <property type="protein sequence ID" value="HAC6296793.1"/>
    <property type="molecule type" value="Genomic_DNA"/>
</dbReference>
<dbReference type="Proteomes" id="UP000839616">
    <property type="component" value="Unassembled WGS sequence"/>
</dbReference>
<dbReference type="EMBL" id="DAANUA010000003">
    <property type="protein sequence ID" value="HAD1427699.1"/>
    <property type="molecule type" value="Genomic_DNA"/>
</dbReference>
<dbReference type="EMBL" id="DAANBI010000023">
    <property type="protein sequence ID" value="HAC9116160.1"/>
    <property type="molecule type" value="Genomic_DNA"/>
</dbReference>
<evidence type="ECO:0000313" key="5">
    <source>
        <dbReference type="EMBL" id="ECV9420754.1"/>
    </source>
</evidence>
<evidence type="ECO:0000313" key="3">
    <source>
        <dbReference type="EMBL" id="EBX5046390.1"/>
    </source>
</evidence>
<dbReference type="EMBL" id="AAKYCL010000055">
    <property type="protein sequence ID" value="ECW9333968.1"/>
    <property type="molecule type" value="Genomic_DNA"/>
</dbReference>
<protein>
    <submittedName>
        <fullName evidence="10">DUF4145 domain-containing protein</fullName>
    </submittedName>
</protein>
<dbReference type="EMBL" id="DAAGYT010000002">
    <property type="protein sequence ID" value="HAB5105117.1"/>
    <property type="molecule type" value="Genomic_DNA"/>
</dbReference>
<evidence type="ECO:0000313" key="9">
    <source>
        <dbReference type="EMBL" id="EDH8178713.1"/>
    </source>
</evidence>
<dbReference type="EMBL" id="DAANHT010000060">
    <property type="protein sequence ID" value="HAC9925232.1"/>
    <property type="molecule type" value="Genomic_DNA"/>
</dbReference>
<evidence type="ECO:0000313" key="43">
    <source>
        <dbReference type="EMBL" id="HAE0320697.1"/>
    </source>
</evidence>
<evidence type="ECO:0000313" key="24">
    <source>
        <dbReference type="EMBL" id="HAC6257695.1"/>
    </source>
</evidence>
<evidence type="ECO:0000313" key="8">
    <source>
        <dbReference type="EMBL" id="ECW9426946.1"/>
    </source>
</evidence>
<dbReference type="EMBL" id="AAHHXO010000069">
    <property type="protein sequence ID" value="EBW2870840.1"/>
    <property type="molecule type" value="Genomic_DNA"/>
</dbReference>
<dbReference type="EMBL" id="DAAFVH010000024">
    <property type="protein sequence ID" value="HAB1665665.1"/>
    <property type="molecule type" value="Genomic_DNA"/>
</dbReference>
<accession>A0A3V2KV03</accession>
<reference evidence="3" key="3">
    <citation type="submission" date="2018-07" db="EMBL/GenBank/DDBJ databases">
        <authorList>
            <person name="Ashton P.M."/>
            <person name="Dallman T."/>
            <person name="Nair S."/>
            <person name="De Pinna E."/>
            <person name="Peters T."/>
            <person name="Grant K."/>
        </authorList>
    </citation>
    <scope>NUCLEOTIDE SEQUENCE [LARGE SCALE GENOMIC DNA]</scope>
    <source>
        <strain evidence="4">356083</strain>
        <strain evidence="9">369881</strain>
        <strain evidence="3">416336</strain>
        <strain evidence="2">506418</strain>
        <strain evidence="5">52957</strain>
        <strain evidence="7">H132940753</strain>
        <strain evidence="8">H132940756</strain>
        <strain evidence="6">H133340322</strain>
    </source>
</reference>
<evidence type="ECO:0000313" key="44">
    <source>
        <dbReference type="EMBL" id="QVT02033.1"/>
    </source>
</evidence>
<dbReference type="EMBL" id="DAANJA010000047">
    <property type="protein sequence ID" value="HAD0079809.1"/>
    <property type="molecule type" value="Genomic_DNA"/>
</dbReference>
<evidence type="ECO:0000313" key="37">
    <source>
        <dbReference type="EMBL" id="HAD0144654.1"/>
    </source>
</evidence>
<evidence type="ECO:0000313" key="10">
    <source>
        <dbReference type="EMBL" id="HAB1665665.1"/>
    </source>
</evidence>
<reference evidence="44" key="5">
    <citation type="submission" date="2021-05" db="EMBL/GenBank/DDBJ databases">
        <title>Whole genome PacBio Sequel sequence of Salmonella enterica subsp. enterica.</title>
        <authorList>
            <person name="Hoffmann M."/>
            <person name="Balkey M."/>
            <person name="Luo Y."/>
        </authorList>
    </citation>
    <scope>NUCLEOTIDE SEQUENCE</scope>
    <source>
        <strain evidence="44">CFSAN008081</strain>
    </source>
</reference>
<evidence type="ECO:0000313" key="30">
    <source>
        <dbReference type="EMBL" id="HAC9783232.1"/>
    </source>
</evidence>
<dbReference type="EMBL" id="DAAGRC010000034">
    <property type="protein sequence ID" value="HAB4221230.1"/>
    <property type="molecule type" value="Genomic_DNA"/>
</dbReference>
<sequence>MSTVADLVSALAWPLAFVWFVQKYGNDVKELILRLSKVKFGNAEAEFTLGLKAAEELANAAPLLEASKDLHKEGIEFSKRMSQLERIADVSPRAAIMESWLLIEEAAGKAGFVQGASIPRINPLLFIEWLVREGKIDKSTAILVDRMRKLRNEASHLKDFELTKDEAERYLKIAVQISLLIIEPDSPIVLENE</sequence>
<dbReference type="EMBL" id="DAANJE010000045">
    <property type="protein sequence ID" value="HAD0093803.1"/>
    <property type="molecule type" value="Genomic_DNA"/>
</dbReference>
<evidence type="ECO:0000313" key="35">
    <source>
        <dbReference type="EMBL" id="HAD0107640.1"/>
    </source>
</evidence>
<dbReference type="EMBL" id="DAAHBV010000042">
    <property type="protein sequence ID" value="HAB5473765.1"/>
    <property type="molecule type" value="Genomic_DNA"/>
</dbReference>
<evidence type="ECO:0000313" key="36">
    <source>
        <dbReference type="EMBL" id="HAD0126219.1"/>
    </source>
</evidence>
<evidence type="ECO:0000313" key="26">
    <source>
        <dbReference type="EMBL" id="HAC6305243.1"/>
    </source>
</evidence>
<dbReference type="EMBL" id="DAAGPA010000025">
    <property type="protein sequence ID" value="HAB3970587.1"/>
    <property type="molecule type" value="Genomic_DNA"/>
</dbReference>
<dbReference type="EMBL" id="DAANJJ010000048">
    <property type="protein sequence ID" value="HAD0126219.1"/>
    <property type="molecule type" value="Genomic_DNA"/>
</dbReference>
<organism evidence="10">
    <name type="scientific">Salmonella typhimurium</name>
    <dbReference type="NCBI Taxonomy" id="90371"/>
    <lineage>
        <taxon>Bacteria</taxon>
        <taxon>Pseudomonadati</taxon>
        <taxon>Pseudomonadota</taxon>
        <taxon>Gammaproteobacteria</taxon>
        <taxon>Enterobacterales</taxon>
        <taxon>Enterobacteriaceae</taxon>
        <taxon>Salmonella</taxon>
    </lineage>
</organism>
<evidence type="ECO:0000313" key="41">
    <source>
        <dbReference type="EMBL" id="HAD1806165.1"/>
    </source>
</evidence>
<proteinExistence type="predicted"/>
<dbReference type="EMBL" id="AAKYDE010000049">
    <property type="protein sequence ID" value="ECW9426946.1"/>
    <property type="molecule type" value="Genomic_DNA"/>
</dbReference>
<dbReference type="EMBL" id="DAAFXH010000044">
    <property type="protein sequence ID" value="HAB1888681.1"/>
    <property type="molecule type" value="Genomic_DNA"/>
</dbReference>
<evidence type="ECO:0000313" key="29">
    <source>
        <dbReference type="EMBL" id="HAC9347623.1"/>
    </source>
</evidence>
<evidence type="ECO:0000313" key="4">
    <source>
        <dbReference type="EMBL" id="EBY1704672.1"/>
    </source>
</evidence>
<dbReference type="EMBL" id="DAAGVQ010000112">
    <property type="protein sequence ID" value="HAB4753877.1"/>
    <property type="molecule type" value="Genomic_DNA"/>
</dbReference>
<dbReference type="EMBL" id="AAHLLQ010000041">
    <property type="protein sequence ID" value="EBX5046390.1"/>
    <property type="molecule type" value="Genomic_DNA"/>
</dbReference>
<dbReference type="EMBL" id="DAAGOK010000002">
    <property type="protein sequence ID" value="HAB3895444.1"/>
    <property type="molecule type" value="Genomic_DNA"/>
</dbReference>
<dbReference type="EMBL" id="DAAGYB010000066">
    <property type="protein sequence ID" value="HAB5008787.1"/>
    <property type="molecule type" value="Genomic_DNA"/>
</dbReference>
<dbReference type="RefSeq" id="WP_061584143.1">
    <property type="nucleotide sequence ID" value="NZ_JBLKTZ010000001.1"/>
</dbReference>
<dbReference type="EMBL" id="DAAQLO010000022">
    <property type="protein sequence ID" value="HAD9855909.1"/>
    <property type="molecule type" value="Genomic_DNA"/>
</dbReference>
<evidence type="ECO:0000313" key="19">
    <source>
        <dbReference type="EMBL" id="HAB5008787.1"/>
    </source>
</evidence>
<dbReference type="EMBL" id="DAAQPL010000003">
    <property type="protein sequence ID" value="HAE0320697.1"/>
    <property type="molecule type" value="Genomic_DNA"/>
</dbReference>
<reference evidence="10" key="4">
    <citation type="submission" date="2019-10" db="EMBL/GenBank/DDBJ databases">
        <authorList>
            <consortium name="NCBI Pathogen Detection Project"/>
        </authorList>
    </citation>
    <scope>NUCLEOTIDE SEQUENCE</scope>
    <source>
        <strain evidence="32">00-951</strain>
        <strain evidence="36">05-4397</strain>
        <strain evidence="35">92-2799</strain>
        <strain evidence="33">96-7896</strain>
        <strain evidence="34">99-609</strain>
        <strain evidence="37">DT8</strain>
        <strain evidence="28">L00086-16</strain>
        <strain evidence="29">L03574-15</strain>
        <strain evidence="31">LT3</strain>
        <strain evidence="26">M155</strain>
        <strain evidence="25">R33</strain>
        <strain evidence="24">R39</strain>
        <strain evidence="30">S06048-15</strain>
        <strain evidence="10">Salmonella enterica</strain>
        <strain evidence="42">Sam_68631b5c-8746-4554-8c72-91f4c98e36dc</strain>
        <strain evidence="43">Sam_f5d9c494-1e7e-43b3-b891-e383b0501df8</strain>
        <strain evidence="39">SSI_AA406</strain>
        <strain evidence="38">SSI_AA420</strain>
        <strain evidence="40">SSI_AA614</strain>
        <strain evidence="41">SSI_AA722</strain>
        <strain evidence="27">STM5922</strain>
    </source>
</reference>
<dbReference type="EMBL" id="DAAHFG010000039">
    <property type="protein sequence ID" value="HAB5870098.1"/>
    <property type="molecule type" value="Genomic_DNA"/>
</dbReference>
<reference evidence="44" key="1">
    <citation type="submission" date="2016-09" db="EMBL/GenBank/DDBJ databases">
        <authorList>
            <person name="Grant A."/>
        </authorList>
    </citation>
    <scope>NUCLEOTIDE SEQUENCE</scope>
    <source>
        <strain evidence="44">CFSAN008081</strain>
    </source>
</reference>